<dbReference type="PANTHER" id="PTHR36698:SF2">
    <property type="entry name" value="MCE_MLAD DOMAIN-CONTAINING PROTEIN"/>
    <property type="match status" value="1"/>
</dbReference>
<dbReference type="EMBL" id="JAGRQC010000007">
    <property type="protein sequence ID" value="MBR0553990.1"/>
    <property type="molecule type" value="Genomic_DNA"/>
</dbReference>
<name>A0A8T4IHF7_9SPHN</name>
<proteinExistence type="predicted"/>
<evidence type="ECO:0000256" key="1">
    <source>
        <dbReference type="SAM" id="Coils"/>
    </source>
</evidence>
<evidence type="ECO:0000313" key="6">
    <source>
        <dbReference type="Proteomes" id="UP000676996"/>
    </source>
</evidence>
<feature type="domain" description="Mce/MlaD" evidence="4">
    <location>
        <begin position="38"/>
        <end position="113"/>
    </location>
</feature>
<dbReference type="Pfam" id="PF02470">
    <property type="entry name" value="MlaD"/>
    <property type="match status" value="1"/>
</dbReference>
<keyword evidence="3" id="KW-0812">Transmembrane</keyword>
<protein>
    <submittedName>
        <fullName evidence="5">MCE family protein</fullName>
    </submittedName>
</protein>
<dbReference type="PANTHER" id="PTHR36698">
    <property type="entry name" value="BLL5892 PROTEIN"/>
    <property type="match status" value="1"/>
</dbReference>
<feature type="coiled-coil region" evidence="1">
    <location>
        <begin position="241"/>
        <end position="300"/>
    </location>
</feature>
<dbReference type="InterPro" id="IPR003399">
    <property type="entry name" value="Mce/MlaD"/>
</dbReference>
<sequence>METKSNHVLVGAVVLILLAVLALFLVWLARINGTSEKQYDIFFKEAVDGVNKGSPVSFAGVPSGQVKEIALYKPNPELVRVRISVNEDVPVLQGTTATIQGIGFTGVSQIQLDGAVKGAPPITCPKVHPETDCPLGVPVIPTKQGGLGAILSSAPQLLERLTTLTERLTELLSDKNQASIAGILDNTNRLTDALADRGPEIAATLAETRVAIQKAGDAAKQIGDLADTSNSVLKDDVHPAMGNLNKAIKSAQQSMDTLNAAIGDARPGLKTFSKQTVPEVNQLIANLQQMSEALNSVAQKVDQNGAGSILGPQKLPDYEPKDSRK</sequence>
<reference evidence="5" key="1">
    <citation type="submission" date="2021-04" db="EMBL/GenBank/DDBJ databases">
        <title>Ouciella asimina sp. nov., isolated from the surface seawater in the hydrothermal field of Okinawa Trough.</title>
        <authorList>
            <person name="Shuang W."/>
        </authorList>
    </citation>
    <scope>NUCLEOTIDE SEQUENCE</scope>
    <source>
        <strain evidence="5">LXI357</strain>
    </source>
</reference>
<dbReference type="AlphaFoldDB" id="A0A8T4IHF7"/>
<accession>A0A8T4IHF7</accession>
<comment type="caution">
    <text evidence="5">The sequence shown here is derived from an EMBL/GenBank/DDBJ whole genome shotgun (WGS) entry which is preliminary data.</text>
</comment>
<dbReference type="RefSeq" id="WP_284055242.1">
    <property type="nucleotide sequence ID" value="NZ_JAGRQC010000007.1"/>
</dbReference>
<keyword evidence="3" id="KW-1133">Transmembrane helix</keyword>
<dbReference type="Proteomes" id="UP000676996">
    <property type="component" value="Unassembled WGS sequence"/>
</dbReference>
<gene>
    <name evidence="5" type="ORF">J7S20_15915</name>
</gene>
<evidence type="ECO:0000259" key="4">
    <source>
        <dbReference type="Pfam" id="PF02470"/>
    </source>
</evidence>
<keyword evidence="3" id="KW-0472">Membrane</keyword>
<feature type="transmembrane region" description="Helical" evidence="3">
    <location>
        <begin position="7"/>
        <end position="29"/>
    </location>
</feature>
<evidence type="ECO:0000313" key="5">
    <source>
        <dbReference type="EMBL" id="MBR0553990.1"/>
    </source>
</evidence>
<keyword evidence="1" id="KW-0175">Coiled coil</keyword>
<evidence type="ECO:0000256" key="2">
    <source>
        <dbReference type="SAM" id="MobiDB-lite"/>
    </source>
</evidence>
<keyword evidence="6" id="KW-1185">Reference proteome</keyword>
<feature type="compositionally biased region" description="Basic and acidic residues" evidence="2">
    <location>
        <begin position="316"/>
        <end position="325"/>
    </location>
</feature>
<evidence type="ECO:0000256" key="3">
    <source>
        <dbReference type="SAM" id="Phobius"/>
    </source>
</evidence>
<organism evidence="5 6">
    <name type="scientific">Stakelama marina</name>
    <dbReference type="NCBI Taxonomy" id="2826939"/>
    <lineage>
        <taxon>Bacteria</taxon>
        <taxon>Pseudomonadati</taxon>
        <taxon>Pseudomonadota</taxon>
        <taxon>Alphaproteobacteria</taxon>
        <taxon>Sphingomonadales</taxon>
        <taxon>Sphingomonadaceae</taxon>
        <taxon>Stakelama</taxon>
    </lineage>
</organism>
<feature type="region of interest" description="Disordered" evidence="2">
    <location>
        <begin position="303"/>
        <end position="325"/>
    </location>
</feature>